<dbReference type="Gene3D" id="1.25.40.10">
    <property type="entry name" value="Tetratricopeptide repeat domain"/>
    <property type="match status" value="1"/>
</dbReference>
<dbReference type="AlphaFoldDB" id="A0AAV9XKF5"/>
<proteinExistence type="predicted"/>
<dbReference type="InterPro" id="IPR024983">
    <property type="entry name" value="CHAT_dom"/>
</dbReference>
<keyword evidence="3" id="KW-1185">Reference proteome</keyword>
<dbReference type="Pfam" id="PF12770">
    <property type="entry name" value="CHAT"/>
    <property type="match status" value="1"/>
</dbReference>
<dbReference type="EMBL" id="JAVHJO010000002">
    <property type="protein sequence ID" value="KAK6542265.1"/>
    <property type="molecule type" value="Genomic_DNA"/>
</dbReference>
<evidence type="ECO:0000313" key="2">
    <source>
        <dbReference type="EMBL" id="KAK6542265.1"/>
    </source>
</evidence>
<gene>
    <name evidence="2" type="ORF">TWF694_006225</name>
</gene>
<comment type="caution">
    <text evidence="2">The sequence shown here is derived from an EMBL/GenBank/DDBJ whole genome shotgun (WGS) entry which is preliminary data.</text>
</comment>
<accession>A0AAV9XKF5</accession>
<name>A0AAV9XKF5_9PEZI</name>
<evidence type="ECO:0000259" key="1">
    <source>
        <dbReference type="Pfam" id="PF12770"/>
    </source>
</evidence>
<organism evidence="2 3">
    <name type="scientific">Orbilia ellipsospora</name>
    <dbReference type="NCBI Taxonomy" id="2528407"/>
    <lineage>
        <taxon>Eukaryota</taxon>
        <taxon>Fungi</taxon>
        <taxon>Dikarya</taxon>
        <taxon>Ascomycota</taxon>
        <taxon>Pezizomycotina</taxon>
        <taxon>Orbiliomycetes</taxon>
        <taxon>Orbiliales</taxon>
        <taxon>Orbiliaceae</taxon>
        <taxon>Orbilia</taxon>
    </lineage>
</organism>
<dbReference type="InterPro" id="IPR011990">
    <property type="entry name" value="TPR-like_helical_dom_sf"/>
</dbReference>
<protein>
    <recommendedName>
        <fullName evidence="1">CHAT domain-containing protein</fullName>
    </recommendedName>
</protein>
<reference evidence="2 3" key="1">
    <citation type="submission" date="2019-10" db="EMBL/GenBank/DDBJ databases">
        <authorList>
            <person name="Palmer J.M."/>
        </authorList>
    </citation>
    <scope>NUCLEOTIDE SEQUENCE [LARGE SCALE GENOMIC DNA]</scope>
    <source>
        <strain evidence="2 3">TWF694</strain>
    </source>
</reference>
<evidence type="ECO:0000313" key="3">
    <source>
        <dbReference type="Proteomes" id="UP001365542"/>
    </source>
</evidence>
<feature type="domain" description="CHAT" evidence="1">
    <location>
        <begin position="531"/>
        <end position="845"/>
    </location>
</feature>
<sequence>MSQNPNDIERAIYYDEMALKLTAAGDQMRPMLVHHLATKFGTRYSLTGNMEDINRSIEGITQSLDHADIYIENFKANALYNLGECLSIRFNRTGNYQDLLEATRAAMEALEATPPEDQRRAERLTLVGVLAQDKFRRNQNMEDLEHSILVFEEAASLDSQDRDEIMSSLTKSFFLRFERTGHIADIDRTIELTERLIEDPFTNGLILKQSAQRLGRYSLERYNITQNLKDLNLAIIMLNRSLAEVPINHPSRCRTSDWLGGCFSTRFRVSGDIQDHKRAEEAFRQGWELPSAHVDDRIRIAAHFADFLVESSNWTDAGDLMEQAVPLLTSVAPRSLRNVDKHENLRELSGLGTQAAAICLGAGRNPAEVLKLLELSRGVVAGLISEMRTDITNLESEHPALARDFLSLRDQLEVTSGSKIESKMEESASTIESRKRHRLDAQRKLDDLITRIRLRKGFEDFLLPPTNEQLTLAAESGPVVVINVNKYRCDAFLVEANGIRTLNLPNLKYDDIVKKASNLVTDHKGSDLFDTLEWLWEVAAHPILEALSITEDSSDEKSHIWWIPTEALAFLPIHAAGKHLEGGNETVIDRTISSYSLSLRSMLYGRQKKTASDSNEALLISMSKTPSQSSLPFVYSEAEMLKNMYPSIGLRTITPSSNRDAVLSSLQTSKIFHFAGHGLSHVAEPSKSCLLLDDWQTTPLTVANLWELNLQLKPPFLAYLSACSTGSNNDISYCDEGIHLISACQLAGFRHVVGTLWEVNDRCRIDVAKVFYETVRDERLSDRAVSLGLHRATKALRDECMEDALMRSAAGGEGISENKARTERNFRRVSSVSPKLYWVPYVHFGV</sequence>
<dbReference type="Proteomes" id="UP001365542">
    <property type="component" value="Unassembled WGS sequence"/>
</dbReference>